<dbReference type="InterPro" id="IPR001296">
    <property type="entry name" value="Glyco_trans_1"/>
</dbReference>
<dbReference type="FunFam" id="3.40.50.2000:FF:000119">
    <property type="entry name" value="Glycosyl transferase group 1"/>
    <property type="match status" value="1"/>
</dbReference>
<dbReference type="Gene3D" id="3.40.50.2000">
    <property type="entry name" value="Glycogen Phosphorylase B"/>
    <property type="match status" value="2"/>
</dbReference>
<keyword evidence="5" id="KW-1185">Reference proteome</keyword>
<name>A0AA86N0F7_9BACT</name>
<dbReference type="PANTHER" id="PTHR46401">
    <property type="entry name" value="GLYCOSYLTRANSFERASE WBBK-RELATED"/>
    <property type="match status" value="1"/>
</dbReference>
<dbReference type="AlphaFoldDB" id="A0AA86N0F7"/>
<evidence type="ECO:0000259" key="3">
    <source>
        <dbReference type="Pfam" id="PF13439"/>
    </source>
</evidence>
<evidence type="ECO:0000259" key="2">
    <source>
        <dbReference type="Pfam" id="PF00534"/>
    </source>
</evidence>
<feature type="domain" description="Glycosyltransferase subfamily 4-like N-terminal" evidence="3">
    <location>
        <begin position="121"/>
        <end position="171"/>
    </location>
</feature>
<accession>A0AA86N0F7</accession>
<keyword evidence="1" id="KW-0808">Transferase</keyword>
<evidence type="ECO:0000256" key="1">
    <source>
        <dbReference type="ARBA" id="ARBA00022679"/>
    </source>
</evidence>
<dbReference type="Proteomes" id="UP001179121">
    <property type="component" value="Chromosome"/>
</dbReference>
<dbReference type="Pfam" id="PF13439">
    <property type="entry name" value="Glyco_transf_4"/>
    <property type="match status" value="1"/>
</dbReference>
<dbReference type="EMBL" id="OX365700">
    <property type="protein sequence ID" value="CAI4032256.1"/>
    <property type="molecule type" value="Genomic_DNA"/>
</dbReference>
<dbReference type="Pfam" id="PF00534">
    <property type="entry name" value="Glycos_transf_1"/>
    <property type="match status" value="1"/>
</dbReference>
<feature type="domain" description="Glycosyl transferase family 1" evidence="2">
    <location>
        <begin position="195"/>
        <end position="347"/>
    </location>
</feature>
<gene>
    <name evidence="4" type="ORF">DNFV4_02685</name>
</gene>
<proteinExistence type="predicted"/>
<dbReference type="InterPro" id="IPR028098">
    <property type="entry name" value="Glyco_trans_4-like_N"/>
</dbReference>
<dbReference type="SUPFAM" id="SSF53756">
    <property type="entry name" value="UDP-Glycosyltransferase/glycogen phosphorylase"/>
    <property type="match status" value="1"/>
</dbReference>
<organism evidence="4 5">
    <name type="scientific">Nitrospira tepida</name>
    <dbReference type="NCBI Taxonomy" id="2973512"/>
    <lineage>
        <taxon>Bacteria</taxon>
        <taxon>Pseudomonadati</taxon>
        <taxon>Nitrospirota</taxon>
        <taxon>Nitrospiria</taxon>
        <taxon>Nitrospirales</taxon>
        <taxon>Nitrospiraceae</taxon>
        <taxon>Nitrospira</taxon>
    </lineage>
</organism>
<dbReference type="CDD" id="cd03809">
    <property type="entry name" value="GT4_MtfB-like"/>
    <property type="match status" value="1"/>
</dbReference>
<evidence type="ECO:0000313" key="4">
    <source>
        <dbReference type="EMBL" id="CAI4032256.1"/>
    </source>
</evidence>
<dbReference type="PANTHER" id="PTHR46401:SF2">
    <property type="entry name" value="GLYCOSYLTRANSFERASE WBBK-RELATED"/>
    <property type="match status" value="1"/>
</dbReference>
<dbReference type="GO" id="GO:0009103">
    <property type="term" value="P:lipopolysaccharide biosynthetic process"/>
    <property type="evidence" value="ECO:0007669"/>
    <property type="project" value="TreeGrafter"/>
</dbReference>
<protein>
    <submittedName>
        <fullName evidence="4">Glycosyltransferase family 4 protein</fullName>
    </submittedName>
</protein>
<sequence length="377" mass="42142">MIGIDAGPMVGQGGISSYVTPLVRTLVAGATDTHWRLFLRRSWRDHRHDHSFSDLAPTTTLWTPDRLLRFGWRWLPPSCLPMDRSWQALDGYLSTCLMTPTLTHATIISLIYDLIPLRLPHLFPRRREFLALVRETVERSDRLITISHRTKADLIELLKVEPDRVQVVYPGRHEEWSTIPPAALSAIRDRYGLPPRYLLYLGSLGPHKNVSTLLRAFALAHETGRLDVPLVIVGDPRWGEQALEFLKDLPSRRHIILTGRVPDSDVPAMYSGATAFVFPSLYEGFGLPVLDAMTCGVPAIVSTGGALPEVVGGAGICLPPDSIEAWADALCLICRDDMTRERLGREGMVRAAQFSWRRSATEVHRLLKSGQAHREAA</sequence>
<dbReference type="KEGG" id="nti:DNFV4_02685"/>
<reference evidence="4" key="1">
    <citation type="submission" date="2022-10" db="EMBL/GenBank/DDBJ databases">
        <authorList>
            <person name="Koch H."/>
        </authorList>
    </citation>
    <scope>NUCLEOTIDE SEQUENCE</scope>
    <source>
        <strain evidence="4">DNF</strain>
    </source>
</reference>
<dbReference type="GO" id="GO:0016757">
    <property type="term" value="F:glycosyltransferase activity"/>
    <property type="evidence" value="ECO:0007669"/>
    <property type="project" value="InterPro"/>
</dbReference>
<evidence type="ECO:0000313" key="5">
    <source>
        <dbReference type="Proteomes" id="UP001179121"/>
    </source>
</evidence>